<dbReference type="Proteomes" id="UP000595437">
    <property type="component" value="Chromosome 14"/>
</dbReference>
<evidence type="ECO:0000313" key="6">
    <source>
        <dbReference type="Proteomes" id="UP000595437"/>
    </source>
</evidence>
<dbReference type="GO" id="GO:0004843">
    <property type="term" value="F:cysteine-type deubiquitinase activity"/>
    <property type="evidence" value="ECO:0007669"/>
    <property type="project" value="UniProtKB-EC"/>
</dbReference>
<accession>A0A7T8GW03</accession>
<evidence type="ECO:0000256" key="1">
    <source>
        <dbReference type="ARBA" id="ARBA00000707"/>
    </source>
</evidence>
<protein>
    <recommendedName>
        <fullName evidence="2">ubiquitinyl hydrolase 1</fullName>
        <ecNumber evidence="2">3.4.19.12</ecNumber>
    </recommendedName>
</protein>
<name>A0A7T8GW03_CALRO</name>
<dbReference type="Gene3D" id="3.90.70.10">
    <property type="entry name" value="Cysteine proteinases"/>
    <property type="match status" value="1"/>
</dbReference>
<feature type="region of interest" description="Disordered" evidence="3">
    <location>
        <begin position="586"/>
        <end position="617"/>
    </location>
</feature>
<feature type="compositionally biased region" description="Polar residues" evidence="3">
    <location>
        <begin position="1"/>
        <end position="25"/>
    </location>
</feature>
<feature type="compositionally biased region" description="Basic and acidic residues" evidence="3">
    <location>
        <begin position="103"/>
        <end position="114"/>
    </location>
</feature>
<dbReference type="AlphaFoldDB" id="A0A7T8GW03"/>
<feature type="domain" description="USP" evidence="4">
    <location>
        <begin position="308"/>
        <end position="649"/>
    </location>
</feature>
<gene>
    <name evidence="5" type="ORF">FKW44_019561</name>
</gene>
<dbReference type="GO" id="GO:0016579">
    <property type="term" value="P:protein deubiquitination"/>
    <property type="evidence" value="ECO:0007669"/>
    <property type="project" value="InterPro"/>
</dbReference>
<evidence type="ECO:0000259" key="4">
    <source>
        <dbReference type="PROSITE" id="PS50235"/>
    </source>
</evidence>
<evidence type="ECO:0000256" key="3">
    <source>
        <dbReference type="SAM" id="MobiDB-lite"/>
    </source>
</evidence>
<dbReference type="InterPro" id="IPR038765">
    <property type="entry name" value="Papain-like_cys_pep_sf"/>
</dbReference>
<dbReference type="Pfam" id="PF00443">
    <property type="entry name" value="UCH"/>
    <property type="match status" value="1"/>
</dbReference>
<dbReference type="EMBL" id="CP045903">
    <property type="protein sequence ID" value="QQP38863.1"/>
    <property type="molecule type" value="Genomic_DNA"/>
</dbReference>
<evidence type="ECO:0000256" key="2">
    <source>
        <dbReference type="ARBA" id="ARBA00012759"/>
    </source>
</evidence>
<keyword evidence="5" id="KW-0378">Hydrolase</keyword>
<dbReference type="PROSITE" id="PS00973">
    <property type="entry name" value="USP_2"/>
    <property type="match status" value="1"/>
</dbReference>
<dbReference type="InterPro" id="IPR001394">
    <property type="entry name" value="Peptidase_C19_UCH"/>
</dbReference>
<dbReference type="PANTHER" id="PTHR21646">
    <property type="entry name" value="UBIQUITIN CARBOXYL-TERMINAL HYDROLASE"/>
    <property type="match status" value="1"/>
</dbReference>
<comment type="catalytic activity">
    <reaction evidence="1">
        <text>Thiol-dependent hydrolysis of ester, thioester, amide, peptide and isopeptide bonds formed by the C-terminal Gly of ubiquitin (a 76-residue protein attached to proteins as an intracellular targeting signal).</text>
        <dbReference type="EC" id="3.4.19.12"/>
    </reaction>
</comment>
<dbReference type="EC" id="3.4.19.12" evidence="2"/>
<feature type="compositionally biased region" description="Acidic residues" evidence="3">
    <location>
        <begin position="253"/>
        <end position="267"/>
    </location>
</feature>
<dbReference type="InterPro" id="IPR028889">
    <property type="entry name" value="USP"/>
</dbReference>
<dbReference type="InterPro" id="IPR050185">
    <property type="entry name" value="Ub_carboxyl-term_hydrolase"/>
</dbReference>
<evidence type="ECO:0000313" key="5">
    <source>
        <dbReference type="EMBL" id="QQP38863.1"/>
    </source>
</evidence>
<reference evidence="6" key="1">
    <citation type="submission" date="2021-01" db="EMBL/GenBank/DDBJ databases">
        <title>Caligus Genome Assembly.</title>
        <authorList>
            <person name="Gallardo-Escarate C."/>
        </authorList>
    </citation>
    <scope>NUCLEOTIDE SEQUENCE [LARGE SCALE GENOMIC DNA]</scope>
</reference>
<sequence length="650" mass="72188">MNSLGSKSGSYNPSQLLAGSPTAPSDSHELLRHLMEAVKSEEVNRQKSSILKHLGLNDKASRAQLGPSLRKKLQSCNRFTNHTLVDRLFGGAPRLYDPLLPLIEEKPPRPGSKVEDDESGSSLSCFGGNKRSNSVDGEGGPNGETISKSKSKKEKTNGQKGNATKQKEQTEIKNNNNNNNGSNTLEEITERDETAPSNEVKEDEGNESNPLMKKIRKKKTKESLSQISDDKTSKKRSPRDIPPASSSGPKDGNEEDDEEGSGNEEENNDWKDKKDGEEEKSKNNGSNLDSELKDLQIDLSLVKVSDDSGDSSNADVEDNITEMIPSSLRGGEDRGRSFSISQLSYHPDSLHLDPRMQELSRNVRRLSVQASTLEEISDKALQEYAVTSEDEGLEDEDLRVQNDWISRSLTSIAPRYSSRCSGELSIYSCLAQFTAPELLTGQNKWACDKCTRNSSEEKQRGDRCSSSPEINASDPKLYIAMPLSSSLSSLHPSSSPSTLNASSSLCAPCCCREHALWDAGQEVVKYYLFGLVCHSGRLHGGHYTAYVKVRPRDCSKDFTRFYSGPPVKNDEINDLLQEIERKFNEYASKQRENEDDNEEASGEKEGNTNSSSTSEEPYKWYHVSDSLVTEVSEDRVLKSQAYILFYERFL</sequence>
<proteinExistence type="predicted"/>
<keyword evidence="6" id="KW-1185">Reference proteome</keyword>
<dbReference type="OrthoDB" id="2020758at2759"/>
<feature type="region of interest" description="Disordered" evidence="3">
    <location>
        <begin position="1"/>
        <end position="27"/>
    </location>
</feature>
<dbReference type="PROSITE" id="PS50235">
    <property type="entry name" value="USP_3"/>
    <property type="match status" value="1"/>
</dbReference>
<dbReference type="SUPFAM" id="SSF54001">
    <property type="entry name" value="Cysteine proteinases"/>
    <property type="match status" value="1"/>
</dbReference>
<feature type="region of interest" description="Disordered" evidence="3">
    <location>
        <begin position="102"/>
        <end position="291"/>
    </location>
</feature>
<feature type="compositionally biased region" description="Polar residues" evidence="3">
    <location>
        <begin position="120"/>
        <end position="135"/>
    </location>
</feature>
<dbReference type="InterPro" id="IPR018200">
    <property type="entry name" value="USP_CS"/>
</dbReference>
<feature type="compositionally biased region" description="Basic and acidic residues" evidence="3">
    <location>
        <begin position="268"/>
        <end position="282"/>
    </location>
</feature>
<dbReference type="PANTHER" id="PTHR21646:SF39">
    <property type="entry name" value="UBIQUITIN CARBOXYL-TERMINAL HYDROLASE 16"/>
    <property type="match status" value="1"/>
</dbReference>
<organism evidence="5 6">
    <name type="scientific">Caligus rogercresseyi</name>
    <name type="common">Sea louse</name>
    <dbReference type="NCBI Taxonomy" id="217165"/>
    <lineage>
        <taxon>Eukaryota</taxon>
        <taxon>Metazoa</taxon>
        <taxon>Ecdysozoa</taxon>
        <taxon>Arthropoda</taxon>
        <taxon>Crustacea</taxon>
        <taxon>Multicrustacea</taxon>
        <taxon>Hexanauplia</taxon>
        <taxon>Copepoda</taxon>
        <taxon>Siphonostomatoida</taxon>
        <taxon>Caligidae</taxon>
        <taxon>Caligus</taxon>
    </lineage>
</organism>